<reference evidence="7 8" key="1">
    <citation type="submission" date="2020-07" db="EMBL/GenBank/DDBJ databases">
        <title>Sequencing the genomes of 1000 actinobacteria strains.</title>
        <authorList>
            <person name="Klenk H.-P."/>
        </authorList>
    </citation>
    <scope>NUCLEOTIDE SEQUENCE [LARGE SCALE GENOMIC DNA]</scope>
    <source>
        <strain evidence="7 8">DSM 23141</strain>
    </source>
</reference>
<dbReference type="Pfam" id="PF02797">
    <property type="entry name" value="Chal_sti_synt_C"/>
    <property type="match status" value="1"/>
</dbReference>
<name>A0A852YE04_9MICO</name>
<dbReference type="EMBL" id="JACBZY010000001">
    <property type="protein sequence ID" value="NYG97907.1"/>
    <property type="molecule type" value="Genomic_DNA"/>
</dbReference>
<feature type="domain" description="Chalcone/stilbene synthase N-terminal" evidence="5">
    <location>
        <begin position="3"/>
        <end position="204"/>
    </location>
</feature>
<sequence>MSRIVAVAPVLPAHSAAQSEITAELVRAIGLDDPVLRTERAVFERMHAGTGIRTRHTVLPIERYADLGGFDATNRVWLDAGAELGERAVRAALADAGLEPTDVDHFFFTSVTGAAAPSIDAVLAGRLGFRRDLKRIPSFGLGCVAGAAGLARAHDYLAGHPEGVAVVLAVELCSLTLQRDDRSVANAVATGLFGDGAAAVVLVGDAWAPAAPASIRSAVDATPPATVPTIVDSLSSLYPDSEGVLGFELGGTGFRIVLTAEVAGAIDANFAADVDALLGRNGLARSDVSTWVAHAGGPRVLEAFAHALTLPDGALDTAWSSLRETGNLSSASVLHVLARTPAQPAGTVGLLFALGPGVTSEIVLLRWDAAPRGRSAPSETTDATEAAAAAGVLA</sequence>
<dbReference type="InterPro" id="IPR011141">
    <property type="entry name" value="Polyketide_synthase_type-III"/>
</dbReference>
<dbReference type="InterPro" id="IPR016039">
    <property type="entry name" value="Thiolase-like"/>
</dbReference>
<dbReference type="PANTHER" id="PTHR11877:SF99">
    <property type="entry name" value="1,3,6,8-TETRAHYDROXYNAPHTHALENE SYNTHASE"/>
    <property type="match status" value="1"/>
</dbReference>
<dbReference type="InterPro" id="IPR001099">
    <property type="entry name" value="Chalcone/stilbene_synt_N"/>
</dbReference>
<dbReference type="GO" id="GO:0030639">
    <property type="term" value="P:polyketide biosynthetic process"/>
    <property type="evidence" value="ECO:0007669"/>
    <property type="project" value="TreeGrafter"/>
</dbReference>
<dbReference type="PANTHER" id="PTHR11877">
    <property type="entry name" value="HYDROXYMETHYLGLUTARYL-COA SYNTHASE"/>
    <property type="match status" value="1"/>
</dbReference>
<evidence type="ECO:0000256" key="1">
    <source>
        <dbReference type="ARBA" id="ARBA00005531"/>
    </source>
</evidence>
<comment type="caution">
    <text evidence="7">The sequence shown here is derived from an EMBL/GenBank/DDBJ whole genome shotgun (WGS) entry which is preliminary data.</text>
</comment>
<dbReference type="Pfam" id="PF00195">
    <property type="entry name" value="Chal_sti_synt_N"/>
    <property type="match status" value="1"/>
</dbReference>
<evidence type="ECO:0000313" key="7">
    <source>
        <dbReference type="EMBL" id="NYG97907.1"/>
    </source>
</evidence>
<feature type="domain" description="Chalcone/stilbene synthase C-terminal" evidence="6">
    <location>
        <begin position="233"/>
        <end position="366"/>
    </location>
</feature>
<dbReference type="SUPFAM" id="SSF53901">
    <property type="entry name" value="Thiolase-like"/>
    <property type="match status" value="2"/>
</dbReference>
<comment type="similarity">
    <text evidence="1">Belongs to the thiolase-like superfamily. Chalcone/stilbene synthases family.</text>
</comment>
<evidence type="ECO:0000259" key="5">
    <source>
        <dbReference type="Pfam" id="PF00195"/>
    </source>
</evidence>
<dbReference type="PIRSF" id="PIRSF000451">
    <property type="entry name" value="PKS_III"/>
    <property type="match status" value="1"/>
</dbReference>
<dbReference type="CDD" id="cd00831">
    <property type="entry name" value="CHS_like"/>
    <property type="match status" value="1"/>
</dbReference>
<protein>
    <submittedName>
        <fullName evidence="7">Alkylresorcinol/alkylpyrone synthase</fullName>
    </submittedName>
</protein>
<accession>A0A852YE04</accession>
<evidence type="ECO:0000259" key="6">
    <source>
        <dbReference type="Pfam" id="PF02797"/>
    </source>
</evidence>
<dbReference type="Gene3D" id="3.40.47.10">
    <property type="match status" value="2"/>
</dbReference>
<dbReference type="RefSeq" id="WP_179564918.1">
    <property type="nucleotide sequence ID" value="NZ_JACBZY010000001.1"/>
</dbReference>
<evidence type="ECO:0000256" key="3">
    <source>
        <dbReference type="ARBA" id="ARBA00023315"/>
    </source>
</evidence>
<keyword evidence="8" id="KW-1185">Reference proteome</keyword>
<evidence type="ECO:0000256" key="2">
    <source>
        <dbReference type="ARBA" id="ARBA00022679"/>
    </source>
</evidence>
<keyword evidence="2" id="KW-0808">Transferase</keyword>
<dbReference type="InterPro" id="IPR012328">
    <property type="entry name" value="Chalcone/stilbene_synt_C"/>
</dbReference>
<gene>
    <name evidence="7" type="ORF">BJ979_000533</name>
</gene>
<feature type="active site" description="Acyl-thioester intermediate" evidence="4">
    <location>
        <position position="143"/>
    </location>
</feature>
<dbReference type="Proteomes" id="UP000553888">
    <property type="component" value="Unassembled WGS sequence"/>
</dbReference>
<evidence type="ECO:0000256" key="4">
    <source>
        <dbReference type="PIRSR" id="PIRSR000451-1"/>
    </source>
</evidence>
<proteinExistence type="inferred from homology"/>
<dbReference type="GO" id="GO:0016747">
    <property type="term" value="F:acyltransferase activity, transferring groups other than amino-acyl groups"/>
    <property type="evidence" value="ECO:0007669"/>
    <property type="project" value="InterPro"/>
</dbReference>
<evidence type="ECO:0000313" key="8">
    <source>
        <dbReference type="Proteomes" id="UP000553888"/>
    </source>
</evidence>
<dbReference type="AlphaFoldDB" id="A0A852YE04"/>
<keyword evidence="3" id="KW-0012">Acyltransferase</keyword>
<organism evidence="7 8">
    <name type="scientific">Schumannella luteola</name>
    <dbReference type="NCBI Taxonomy" id="472059"/>
    <lineage>
        <taxon>Bacteria</taxon>
        <taxon>Bacillati</taxon>
        <taxon>Actinomycetota</taxon>
        <taxon>Actinomycetes</taxon>
        <taxon>Micrococcales</taxon>
        <taxon>Microbacteriaceae</taxon>
        <taxon>Schumannella</taxon>
    </lineage>
</organism>